<evidence type="ECO:0000313" key="2">
    <source>
        <dbReference type="Proteomes" id="UP001207276"/>
    </source>
</evidence>
<accession>A0ABT3RZU8</accession>
<dbReference type="EMBL" id="JAPJDE010000002">
    <property type="protein sequence ID" value="MCX2847995.1"/>
    <property type="molecule type" value="Genomic_DNA"/>
</dbReference>
<reference evidence="1 2" key="1">
    <citation type="submission" date="2022-11" db="EMBL/GenBank/DDBJ databases">
        <title>Taxonomy of Curtobacterium flaccumfaciens.</title>
        <authorList>
            <person name="Osdaghi E."/>
            <person name="Taghavi S.M."/>
            <person name="Hamidizade M."/>
            <person name="Abachi H."/>
            <person name="Fazliarab A."/>
            <person name="Baeyen S."/>
            <person name="Portier P."/>
            <person name="Van Vaerenbergh J."/>
            <person name="Jacques M.-A."/>
        </authorList>
    </citation>
    <scope>NUCLEOTIDE SEQUENCE [LARGE SCALE GENOMIC DNA]</scope>
    <source>
        <strain evidence="1 2">LMG 3715</strain>
    </source>
</reference>
<keyword evidence="2" id="KW-1185">Reference proteome</keyword>
<gene>
    <name evidence="1" type="ORF">ORG12_04855</name>
</gene>
<evidence type="ECO:0000313" key="1">
    <source>
        <dbReference type="EMBL" id="MCX2847995.1"/>
    </source>
</evidence>
<dbReference type="Proteomes" id="UP001207276">
    <property type="component" value="Unassembled WGS sequence"/>
</dbReference>
<organism evidence="1 2">
    <name type="scientific">Curtobacterium poinsettiae</name>
    <dbReference type="NCBI Taxonomy" id="159612"/>
    <lineage>
        <taxon>Bacteria</taxon>
        <taxon>Bacillati</taxon>
        <taxon>Actinomycetota</taxon>
        <taxon>Actinomycetes</taxon>
        <taxon>Micrococcales</taxon>
        <taxon>Microbacteriaceae</taxon>
        <taxon>Curtobacterium</taxon>
    </lineage>
</organism>
<name>A0ABT3RZU8_9MICO</name>
<protein>
    <submittedName>
        <fullName evidence="1">Uncharacterized protein</fullName>
    </submittedName>
</protein>
<proteinExistence type="predicted"/>
<dbReference type="RefSeq" id="WP_042540092.1">
    <property type="nucleotide sequence ID" value="NZ_CP104934.1"/>
</dbReference>
<sequence length="83" mass="9122">MPHPFDEIPDLATTLSEEAERLRSAGVRAALQVVHKVLNREALGPRLAVGEFAGVQKDLLRVNVKVGQAILTDRIVDRQLPNT</sequence>
<comment type="caution">
    <text evidence="1">The sequence shown here is derived from an EMBL/GenBank/DDBJ whole genome shotgun (WGS) entry which is preliminary data.</text>
</comment>